<dbReference type="HOGENOM" id="CLU_000288_34_2_1"/>
<evidence type="ECO:0000313" key="5">
    <source>
        <dbReference type="Proteomes" id="UP000016800"/>
    </source>
</evidence>
<keyword evidence="5" id="KW-1185">Reference proteome</keyword>
<keyword evidence="1" id="KW-0677">Repeat</keyword>
<evidence type="ECO:0000259" key="3">
    <source>
        <dbReference type="PROSITE" id="PS50837"/>
    </source>
</evidence>
<dbReference type="InterPro" id="IPR056884">
    <property type="entry name" value="NPHP3-like_N"/>
</dbReference>
<dbReference type="InterPro" id="IPR035994">
    <property type="entry name" value="Nucleoside_phosphorylase_sf"/>
</dbReference>
<dbReference type="EMBL" id="HF679029">
    <property type="protein sequence ID" value="CCT71036.1"/>
    <property type="molecule type" value="Genomic_DNA"/>
</dbReference>
<evidence type="ECO:0000313" key="4">
    <source>
        <dbReference type="EMBL" id="CCT71036.1"/>
    </source>
</evidence>
<dbReference type="GO" id="GO:0003824">
    <property type="term" value="F:catalytic activity"/>
    <property type="evidence" value="ECO:0007669"/>
    <property type="project" value="InterPro"/>
</dbReference>
<dbReference type="InterPro" id="IPR027417">
    <property type="entry name" value="P-loop_NTPase"/>
</dbReference>
<dbReference type="SUPFAM" id="SSF52540">
    <property type="entry name" value="P-loop containing nucleoside triphosphate hydrolases"/>
    <property type="match status" value="1"/>
</dbReference>
<dbReference type="Gene3D" id="1.25.40.20">
    <property type="entry name" value="Ankyrin repeat-containing domain"/>
    <property type="match status" value="1"/>
</dbReference>
<protein>
    <recommendedName>
        <fullName evidence="3">NACHT domain-containing protein</fullName>
    </recommendedName>
</protein>
<dbReference type="VEuPathDB" id="FungiDB:FFUJ_08928"/>
<dbReference type="InterPro" id="IPR036770">
    <property type="entry name" value="Ankyrin_rpt-contain_sf"/>
</dbReference>
<dbReference type="Pfam" id="PF12796">
    <property type="entry name" value="Ank_2"/>
    <property type="match status" value="1"/>
</dbReference>
<dbReference type="InterPro" id="IPR007111">
    <property type="entry name" value="NACHT_NTPase"/>
</dbReference>
<dbReference type="AlphaFoldDB" id="S0E857"/>
<organism evidence="4 5">
    <name type="scientific">Gibberella fujikuroi (strain CBS 195.34 / IMI 58289 / NRRL A-6831)</name>
    <name type="common">Bakanae and foot rot disease fungus</name>
    <name type="synonym">Fusarium fujikuroi</name>
    <dbReference type="NCBI Taxonomy" id="1279085"/>
    <lineage>
        <taxon>Eukaryota</taxon>
        <taxon>Fungi</taxon>
        <taxon>Dikarya</taxon>
        <taxon>Ascomycota</taxon>
        <taxon>Pezizomycotina</taxon>
        <taxon>Sordariomycetes</taxon>
        <taxon>Hypocreomycetidae</taxon>
        <taxon>Hypocreales</taxon>
        <taxon>Nectriaceae</taxon>
        <taxon>Fusarium</taxon>
        <taxon>Fusarium fujikuroi species complex</taxon>
    </lineage>
</organism>
<accession>S0E857</accession>
<reference evidence="5" key="1">
    <citation type="journal article" date="2013" name="PLoS Pathog.">
        <title>Deciphering the cryptic genome: genome-wide analyses of the rice pathogen Fusarium fujikuroi reveal complex regulation of secondary metabolism and novel metabolites.</title>
        <authorList>
            <person name="Wiemann P."/>
            <person name="Sieber C.M."/>
            <person name="von Bargen K.W."/>
            <person name="Studt L."/>
            <person name="Niehaus E.M."/>
            <person name="Espino J.J."/>
            <person name="Huss K."/>
            <person name="Michielse C.B."/>
            <person name="Albermann S."/>
            <person name="Wagner D."/>
            <person name="Bergner S.V."/>
            <person name="Connolly L.R."/>
            <person name="Fischer A."/>
            <person name="Reuter G."/>
            <person name="Kleigrewe K."/>
            <person name="Bald T."/>
            <person name="Wingfield B.D."/>
            <person name="Ophir R."/>
            <person name="Freeman S."/>
            <person name="Hippler M."/>
            <person name="Smith K.M."/>
            <person name="Brown D.W."/>
            <person name="Proctor R.H."/>
            <person name="Munsterkotter M."/>
            <person name="Freitag M."/>
            <person name="Humpf H.U."/>
            <person name="Guldener U."/>
            <person name="Tudzynski B."/>
        </authorList>
    </citation>
    <scope>NUCLEOTIDE SEQUENCE [LARGE SCALE GENOMIC DNA]</scope>
    <source>
        <strain evidence="5">CBS 195.34 / IMI 58289 / NRRL A-6831</strain>
    </source>
</reference>
<dbReference type="PROSITE" id="PS50088">
    <property type="entry name" value="ANK_REPEAT"/>
    <property type="match status" value="1"/>
</dbReference>
<feature type="repeat" description="ANK" evidence="2">
    <location>
        <begin position="847"/>
        <end position="879"/>
    </location>
</feature>
<keyword evidence="2" id="KW-0040">ANK repeat</keyword>
<dbReference type="Gene3D" id="3.40.50.1580">
    <property type="entry name" value="Nucleoside phosphorylase domain"/>
    <property type="match status" value="1"/>
</dbReference>
<dbReference type="PROSITE" id="PS50297">
    <property type="entry name" value="ANK_REP_REGION"/>
    <property type="match status" value="1"/>
</dbReference>
<dbReference type="GeneID" id="35402402"/>
<dbReference type="SUPFAM" id="SSF48403">
    <property type="entry name" value="Ankyrin repeat"/>
    <property type="match status" value="1"/>
</dbReference>
<dbReference type="SUPFAM" id="SSF53167">
    <property type="entry name" value="Purine and uridine phosphorylases"/>
    <property type="match status" value="1"/>
</dbReference>
<feature type="domain" description="NACHT" evidence="3">
    <location>
        <begin position="315"/>
        <end position="453"/>
    </location>
</feature>
<evidence type="ECO:0000256" key="1">
    <source>
        <dbReference type="ARBA" id="ARBA00022737"/>
    </source>
</evidence>
<dbReference type="Gene3D" id="3.40.50.300">
    <property type="entry name" value="P-loop containing nucleotide triphosphate hydrolases"/>
    <property type="match status" value="1"/>
</dbReference>
<dbReference type="STRING" id="1279085.S0E857"/>
<dbReference type="Proteomes" id="UP000016800">
    <property type="component" value="Chromosome VII"/>
</dbReference>
<dbReference type="InterPro" id="IPR002110">
    <property type="entry name" value="Ankyrin_rpt"/>
</dbReference>
<name>S0E857_GIBF5</name>
<dbReference type="RefSeq" id="XP_023433115.1">
    <property type="nucleotide sequence ID" value="XM_023580317.1"/>
</dbReference>
<dbReference type="Pfam" id="PF24883">
    <property type="entry name" value="NPHP3_N"/>
    <property type="match status" value="1"/>
</dbReference>
<dbReference type="PROSITE" id="PS50837">
    <property type="entry name" value="NACHT"/>
    <property type="match status" value="1"/>
</dbReference>
<dbReference type="PANTHER" id="PTHR10039:SF16">
    <property type="entry name" value="GPI INOSITOL-DEACYLASE"/>
    <property type="match status" value="1"/>
</dbReference>
<proteinExistence type="predicted"/>
<evidence type="ECO:0000256" key="2">
    <source>
        <dbReference type="PROSITE-ProRule" id="PRU00023"/>
    </source>
</evidence>
<dbReference type="GO" id="GO:0009116">
    <property type="term" value="P:nucleoside metabolic process"/>
    <property type="evidence" value="ECO:0007669"/>
    <property type="project" value="InterPro"/>
</dbReference>
<gene>
    <name evidence="4" type="ORF">FFUJ_08928</name>
</gene>
<dbReference type="PANTHER" id="PTHR10039">
    <property type="entry name" value="AMELOGENIN"/>
    <property type="match status" value="1"/>
</dbReference>
<sequence length="977" mass="109355">MADPSTYTVGWICTLTTELVAAKSFLMKTSLPRAEYGIAPAASVARDMLRTFPNIRVGLMVGIGGGAPRPEHDIRLGDVVVSVPPGAKGRVLHHNREANYEGQGHELKERIEKALSKRPRLRKRYGRPLAATDRLYESSHIHSESPKSTACKDNCGEENVISREGRGDDEDDPMIHYGLIASSDKLMKDATIRDKLAREEGEWQGFAAMTAAAYAKELLQKIVPTEIQHEKPLGKVLGESEINESLQSITASVKGTSETVNSIQSEKRRLDIERWLNPPRYSTNVVKAKKRRHAGSGLWFIHSPISEEFKAGTRKHLWLHGLAGCGKTVLSSRIFDYLNDASGIPTLTYYFDFNDVEKQSLYGLLRSLAFQLCQCGGEAALAMLYELFTSCENGSRDPDESHLESCIKSMLDTIGRVFILIDALDECKSKDSLLTWLSRLAEENVQFLLTARPEDDFQHQIVDLFGEDNCLSLDTTAVNNHIKSYVRSILDTNPKFTRKSLSKELRNEICTKVGDEEDGMFRWAACQMDSLEACLTPNDVREALVSLPPTLSETYDLMLENIPPQYKKGSLRLLNFILNCEHPLSPPEAVEVLATRSTPKQDRLRFDPENRLFNFSDIEKYCPSMISIVEVIWEEFEEITCKEVHLTHFSVKEYLRQCSTFCPLNSAIAITQTSLTYLKDINGPFYRMCAEFPLAARAATFCWTQRISPGATGSLHRTFFGVRVLKEDNGVLFLHIITPYQKVPVPMGIQGFHHACKSGLQETVKYMLRSPHFKARDDEKEAYLVIAIRNKDPELAEILIRHGVSPDASHPSYGPAVNNASQVGLRNLVKALIQAGANVNRWDRANDWMAALSAAAEHGHLEIVEDLLKAGAHVGLQDSVKLALANGHNKIVEILRDKACKVRRVTVELLESAASHRTVELVRRLLATNPYRRCKSAALSKACESGRVEIARLLLSEGAEVEIDSLWYFDGADMPRK</sequence>
<dbReference type="SMART" id="SM00248">
    <property type="entry name" value="ANK"/>
    <property type="match status" value="5"/>
</dbReference>